<evidence type="ECO:0000256" key="5">
    <source>
        <dbReference type="HAMAP-Rule" id="MF_01080"/>
    </source>
</evidence>
<comment type="similarity">
    <text evidence="2 5">Belongs to the pseudouridine synthase TruB family. Type 1 subfamily.</text>
</comment>
<dbReference type="Gene3D" id="3.30.2350.10">
    <property type="entry name" value="Pseudouridine synthase"/>
    <property type="match status" value="1"/>
</dbReference>
<gene>
    <name evidence="5 8" type="primary">truB</name>
    <name evidence="8" type="ORF">H8S37_03635</name>
</gene>
<dbReference type="GO" id="GO:0003723">
    <property type="term" value="F:RNA binding"/>
    <property type="evidence" value="ECO:0007669"/>
    <property type="project" value="InterPro"/>
</dbReference>
<comment type="function">
    <text evidence="5">Responsible for synthesis of pseudouridine from uracil-55 in the psi GC loop of transfer RNAs.</text>
</comment>
<name>A0A923LH92_9FIRM</name>
<feature type="domain" description="Pseudouridine synthase II N-terminal" evidence="6">
    <location>
        <begin position="24"/>
        <end position="172"/>
    </location>
</feature>
<dbReference type="PANTHER" id="PTHR13767">
    <property type="entry name" value="TRNA-PSEUDOURIDINE SYNTHASE"/>
    <property type="match status" value="1"/>
</dbReference>
<dbReference type="InterPro" id="IPR020103">
    <property type="entry name" value="PsdUridine_synth_cat_dom_sf"/>
</dbReference>
<dbReference type="AlphaFoldDB" id="A0A923LH92"/>
<dbReference type="PANTHER" id="PTHR13767:SF2">
    <property type="entry name" value="PSEUDOURIDYLATE SYNTHASE TRUB1"/>
    <property type="match status" value="1"/>
</dbReference>
<dbReference type="SUPFAM" id="SSF55120">
    <property type="entry name" value="Pseudouridine synthase"/>
    <property type="match status" value="1"/>
</dbReference>
<evidence type="ECO:0000256" key="4">
    <source>
        <dbReference type="ARBA" id="ARBA00023235"/>
    </source>
</evidence>
<dbReference type="InterPro" id="IPR002501">
    <property type="entry name" value="PsdUridine_synth_N"/>
</dbReference>
<evidence type="ECO:0000259" key="6">
    <source>
        <dbReference type="Pfam" id="PF01509"/>
    </source>
</evidence>
<accession>A0A923LH92</accession>
<evidence type="ECO:0000313" key="9">
    <source>
        <dbReference type="Proteomes" id="UP000652477"/>
    </source>
</evidence>
<evidence type="ECO:0000256" key="1">
    <source>
        <dbReference type="ARBA" id="ARBA00000385"/>
    </source>
</evidence>
<evidence type="ECO:0000259" key="7">
    <source>
        <dbReference type="Pfam" id="PF16198"/>
    </source>
</evidence>
<feature type="active site" description="Nucleophile" evidence="5">
    <location>
        <position position="39"/>
    </location>
</feature>
<dbReference type="Proteomes" id="UP000652477">
    <property type="component" value="Unassembled WGS sequence"/>
</dbReference>
<dbReference type="EC" id="5.4.99.25" evidence="5"/>
<proteinExistence type="inferred from homology"/>
<dbReference type="Pfam" id="PF16198">
    <property type="entry name" value="TruB_C_2"/>
    <property type="match status" value="1"/>
</dbReference>
<dbReference type="HAMAP" id="MF_01080">
    <property type="entry name" value="TruB_bact"/>
    <property type="match status" value="1"/>
</dbReference>
<dbReference type="CDD" id="cd02573">
    <property type="entry name" value="PseudoU_synth_EcTruB"/>
    <property type="match status" value="1"/>
</dbReference>
<dbReference type="FunFam" id="3.30.2350.10:FF:000011">
    <property type="entry name" value="tRNA pseudouridine synthase B"/>
    <property type="match status" value="1"/>
</dbReference>
<dbReference type="Pfam" id="PF01509">
    <property type="entry name" value="TruB_N"/>
    <property type="match status" value="1"/>
</dbReference>
<organism evidence="8 9">
    <name type="scientific">Mediterraneibacter hominis</name>
    <dbReference type="NCBI Taxonomy" id="2763054"/>
    <lineage>
        <taxon>Bacteria</taxon>
        <taxon>Bacillati</taxon>
        <taxon>Bacillota</taxon>
        <taxon>Clostridia</taxon>
        <taxon>Lachnospirales</taxon>
        <taxon>Lachnospiraceae</taxon>
        <taxon>Mediterraneibacter</taxon>
    </lineage>
</organism>
<feature type="domain" description="tRNA pseudouridylate synthase B C-terminal" evidence="7">
    <location>
        <begin position="173"/>
        <end position="231"/>
    </location>
</feature>
<dbReference type="NCBIfam" id="TIGR00431">
    <property type="entry name" value="TruB"/>
    <property type="match status" value="1"/>
</dbReference>
<keyword evidence="4 5" id="KW-0413">Isomerase</keyword>
<keyword evidence="9" id="KW-1185">Reference proteome</keyword>
<dbReference type="EMBL" id="JACOPF010000001">
    <property type="protein sequence ID" value="MBC5688026.1"/>
    <property type="molecule type" value="Genomic_DNA"/>
</dbReference>
<protein>
    <recommendedName>
        <fullName evidence="5">tRNA pseudouridine synthase B</fullName>
        <ecNumber evidence="5">5.4.99.25</ecNumber>
    </recommendedName>
    <alternativeName>
        <fullName evidence="5">tRNA pseudouridine(55) synthase</fullName>
        <shortName evidence="5">Psi55 synthase</shortName>
    </alternativeName>
    <alternativeName>
        <fullName evidence="5">tRNA pseudouridylate synthase</fullName>
    </alternativeName>
    <alternativeName>
        <fullName evidence="5">tRNA-uridine isomerase</fullName>
    </alternativeName>
</protein>
<keyword evidence="3 5" id="KW-0819">tRNA processing</keyword>
<reference evidence="8" key="1">
    <citation type="submission" date="2020-08" db="EMBL/GenBank/DDBJ databases">
        <title>Genome public.</title>
        <authorList>
            <person name="Liu C."/>
            <person name="Sun Q."/>
        </authorList>
    </citation>
    <scope>NUCLEOTIDE SEQUENCE</scope>
    <source>
        <strain evidence="8">NSJ-55</strain>
    </source>
</reference>
<comment type="catalytic activity">
    <reaction evidence="1 5">
        <text>uridine(55) in tRNA = pseudouridine(55) in tRNA</text>
        <dbReference type="Rhea" id="RHEA:42532"/>
        <dbReference type="Rhea" id="RHEA-COMP:10101"/>
        <dbReference type="Rhea" id="RHEA-COMP:10102"/>
        <dbReference type="ChEBI" id="CHEBI:65314"/>
        <dbReference type="ChEBI" id="CHEBI:65315"/>
        <dbReference type="EC" id="5.4.99.25"/>
    </reaction>
</comment>
<comment type="caution">
    <text evidence="8">The sequence shown here is derived from an EMBL/GenBank/DDBJ whole genome shotgun (WGS) entry which is preliminary data.</text>
</comment>
<dbReference type="GO" id="GO:0160148">
    <property type="term" value="F:tRNA pseudouridine(55) synthase activity"/>
    <property type="evidence" value="ECO:0007669"/>
    <property type="project" value="UniProtKB-EC"/>
</dbReference>
<evidence type="ECO:0000313" key="8">
    <source>
        <dbReference type="EMBL" id="MBC5688026.1"/>
    </source>
</evidence>
<dbReference type="RefSeq" id="WP_186874670.1">
    <property type="nucleotide sequence ID" value="NZ_JACOPF010000001.1"/>
</dbReference>
<dbReference type="GO" id="GO:0031119">
    <property type="term" value="P:tRNA pseudouridine synthesis"/>
    <property type="evidence" value="ECO:0007669"/>
    <property type="project" value="UniProtKB-UniRule"/>
</dbReference>
<evidence type="ECO:0000256" key="2">
    <source>
        <dbReference type="ARBA" id="ARBA00005642"/>
    </source>
</evidence>
<sequence>MINGILNIYKEKGYTSHDVVAKLRGITKQKKIGHTGTLDPDARGVLPVCLGKATKLCGMLTEKDKIYECVLLLGIETDTQDITGDVLVKKETAELEEKAVKDCIHGFIGTYSQVPPMYSALKVNGKKLYELAREGKEVERAPRQVQIYDIEILKIALPRVRMRVSCSKGTYIRTLCHDIGVKLRCGGCMEELLRTKVSCFRIEDSHPLEEIQRYVQNGALDKVLIPIDAMFSEQKKIVLEKKEARLAYNGNDFTVKAGTDGIEWQAQEEVRVYDEEQRFIGIYYYDGKKKCFRIRKMFLSQDERKG</sequence>
<evidence type="ECO:0000256" key="3">
    <source>
        <dbReference type="ARBA" id="ARBA00022694"/>
    </source>
</evidence>
<dbReference type="GO" id="GO:1990481">
    <property type="term" value="P:mRNA pseudouridine synthesis"/>
    <property type="evidence" value="ECO:0007669"/>
    <property type="project" value="TreeGrafter"/>
</dbReference>
<dbReference type="InterPro" id="IPR032819">
    <property type="entry name" value="TruB_C"/>
</dbReference>
<dbReference type="InterPro" id="IPR014780">
    <property type="entry name" value="tRNA_psdUridine_synth_TruB"/>
</dbReference>